<dbReference type="OrthoDB" id="263560at2759"/>
<dbReference type="InterPro" id="IPR019398">
    <property type="entry name" value="Pre-rRNA_process_TSR2"/>
</dbReference>
<gene>
    <name evidence="4" type="ORF">PVAP13_5NG012646</name>
</gene>
<dbReference type="EMBL" id="CM029046">
    <property type="protein sequence ID" value="KAG2593826.1"/>
    <property type="molecule type" value="Genomic_DNA"/>
</dbReference>
<dbReference type="PANTHER" id="PTHR21250">
    <property type="entry name" value="PRE-RRNA-PROCESSING PROTEIN TSR2 HOMOLOG"/>
    <property type="match status" value="1"/>
</dbReference>
<feature type="compositionally biased region" description="Acidic residues" evidence="3">
    <location>
        <begin position="145"/>
        <end position="167"/>
    </location>
</feature>
<protein>
    <recommendedName>
        <fullName evidence="6">Pre-rRNA-processing protein TSR2</fullName>
    </recommendedName>
</protein>
<evidence type="ECO:0000256" key="1">
    <source>
        <dbReference type="ARBA" id="ARBA00006524"/>
    </source>
</evidence>
<dbReference type="Pfam" id="PF10273">
    <property type="entry name" value="WGG"/>
    <property type="match status" value="1"/>
</dbReference>
<reference evidence="4 5" key="1">
    <citation type="submission" date="2020-05" db="EMBL/GenBank/DDBJ databases">
        <title>WGS assembly of Panicum virgatum.</title>
        <authorList>
            <person name="Lovell J.T."/>
            <person name="Jenkins J."/>
            <person name="Shu S."/>
            <person name="Juenger T.E."/>
            <person name="Schmutz J."/>
        </authorList>
    </citation>
    <scope>NUCLEOTIDE SEQUENCE [LARGE SCALE GENOMIC DNA]</scope>
    <source>
        <strain evidence="5">cv. AP13</strain>
    </source>
</reference>
<comment type="similarity">
    <text evidence="1">Belongs to the TSR2 family.</text>
</comment>
<organism evidence="4 5">
    <name type="scientific">Panicum virgatum</name>
    <name type="common">Blackwell switchgrass</name>
    <dbReference type="NCBI Taxonomy" id="38727"/>
    <lineage>
        <taxon>Eukaryota</taxon>
        <taxon>Viridiplantae</taxon>
        <taxon>Streptophyta</taxon>
        <taxon>Embryophyta</taxon>
        <taxon>Tracheophyta</taxon>
        <taxon>Spermatophyta</taxon>
        <taxon>Magnoliopsida</taxon>
        <taxon>Liliopsida</taxon>
        <taxon>Poales</taxon>
        <taxon>Poaceae</taxon>
        <taxon>PACMAD clade</taxon>
        <taxon>Panicoideae</taxon>
        <taxon>Panicodae</taxon>
        <taxon>Paniceae</taxon>
        <taxon>Panicinae</taxon>
        <taxon>Panicum</taxon>
        <taxon>Panicum sect. Hiantes</taxon>
    </lineage>
</organism>
<evidence type="ECO:0000256" key="3">
    <source>
        <dbReference type="SAM" id="MobiDB-lite"/>
    </source>
</evidence>
<dbReference type="Proteomes" id="UP000823388">
    <property type="component" value="Chromosome 5N"/>
</dbReference>
<evidence type="ECO:0008006" key="6">
    <source>
        <dbReference type="Google" id="ProtNLM"/>
    </source>
</evidence>
<evidence type="ECO:0000256" key="2">
    <source>
        <dbReference type="ARBA" id="ARBA00022552"/>
    </source>
</evidence>
<keyword evidence="5" id="KW-1185">Reference proteome</keyword>
<sequence>MAASNGGGGSGSGSGGPISPEAAAALGEGIRLVFGRWTALQMAVENQWGGRDSRAKADHFGESIHSWFCRSRGPHYFEDLVDMMYDTVSDSFNADFEDNSVEEVAEQLLIIHEECLQSNYSSIEKLRNLRVQGNAVSQSRQQIAADDDDSDSSDDDDDGESMMEDEAAAAPEEMAVDRPRPSRPAPDSDGWTVVPPRHGGRSRGRN</sequence>
<feature type="region of interest" description="Disordered" evidence="3">
    <location>
        <begin position="1"/>
        <end position="20"/>
    </location>
</feature>
<keyword evidence="2" id="KW-0698">rRNA processing</keyword>
<name>A0A8T0SAX1_PANVG</name>
<evidence type="ECO:0000313" key="4">
    <source>
        <dbReference type="EMBL" id="KAG2593826.1"/>
    </source>
</evidence>
<feature type="region of interest" description="Disordered" evidence="3">
    <location>
        <begin position="137"/>
        <end position="206"/>
    </location>
</feature>
<comment type="caution">
    <text evidence="4">The sequence shown here is derived from an EMBL/GenBank/DDBJ whole genome shotgun (WGS) entry which is preliminary data.</text>
</comment>
<dbReference type="AlphaFoldDB" id="A0A8T0SAX1"/>
<dbReference type="GO" id="GO:0006364">
    <property type="term" value="P:rRNA processing"/>
    <property type="evidence" value="ECO:0007669"/>
    <property type="project" value="UniProtKB-KW"/>
</dbReference>
<evidence type="ECO:0000313" key="5">
    <source>
        <dbReference type="Proteomes" id="UP000823388"/>
    </source>
</evidence>
<accession>A0A8T0SAX1</accession>
<feature type="compositionally biased region" description="Gly residues" evidence="3">
    <location>
        <begin position="1"/>
        <end position="16"/>
    </location>
</feature>
<proteinExistence type="inferred from homology"/>